<keyword evidence="1" id="KW-0547">Nucleotide-binding</keyword>
<dbReference type="PIRSF" id="PIRSF003092">
    <property type="entry name" value="MinD"/>
    <property type="match status" value="1"/>
</dbReference>
<dbReference type="InterPro" id="IPR027417">
    <property type="entry name" value="P-loop_NTPase"/>
</dbReference>
<reference evidence="4 5" key="1">
    <citation type="submission" date="2016-12" db="EMBL/GenBank/DDBJ databases">
        <title>Complete genome sequence of Clostridium kluyveri JZZ isolated from the pit mud of a Chinese flavor liquor-making factory.</title>
        <authorList>
            <person name="Wang Y."/>
        </authorList>
    </citation>
    <scope>NUCLEOTIDE SEQUENCE [LARGE SCALE GENOMIC DNA]</scope>
    <source>
        <strain evidence="4 5">JZZ</strain>
    </source>
</reference>
<dbReference type="InterPro" id="IPR033875">
    <property type="entry name" value="FlhG"/>
</dbReference>
<dbReference type="InterPro" id="IPR025501">
    <property type="entry name" value="MinD_FleN"/>
</dbReference>
<name>A0A1L5F6B8_CLOKL</name>
<dbReference type="GO" id="GO:0009898">
    <property type="term" value="C:cytoplasmic side of plasma membrane"/>
    <property type="evidence" value="ECO:0007669"/>
    <property type="project" value="TreeGrafter"/>
</dbReference>
<gene>
    <name evidence="4" type="ORF">BS101_07275</name>
</gene>
<dbReference type="EMBL" id="CP018335">
    <property type="protein sequence ID" value="APM38555.1"/>
    <property type="molecule type" value="Genomic_DNA"/>
</dbReference>
<dbReference type="GO" id="GO:0016887">
    <property type="term" value="F:ATP hydrolysis activity"/>
    <property type="evidence" value="ECO:0007669"/>
    <property type="project" value="TreeGrafter"/>
</dbReference>
<dbReference type="PANTHER" id="PTHR43384">
    <property type="entry name" value="SEPTUM SITE-DETERMINING PROTEIN MIND HOMOLOG, CHLOROPLASTIC-RELATED"/>
    <property type="match status" value="1"/>
</dbReference>
<accession>A0A1L5F6B8</accession>
<dbReference type="AlphaFoldDB" id="A0A1L5F6B8"/>
<evidence type="ECO:0000256" key="1">
    <source>
        <dbReference type="ARBA" id="ARBA00022741"/>
    </source>
</evidence>
<proteinExistence type="predicted"/>
<dbReference type="GO" id="GO:0051782">
    <property type="term" value="P:negative regulation of cell division"/>
    <property type="evidence" value="ECO:0007669"/>
    <property type="project" value="TreeGrafter"/>
</dbReference>
<dbReference type="SUPFAM" id="SSF52540">
    <property type="entry name" value="P-loop containing nucleoside triphosphate hydrolases"/>
    <property type="match status" value="1"/>
</dbReference>
<keyword evidence="2" id="KW-0067">ATP-binding</keyword>
<evidence type="ECO:0000313" key="5">
    <source>
        <dbReference type="Proteomes" id="UP000184604"/>
    </source>
</evidence>
<protein>
    <submittedName>
        <fullName evidence="4">Chromosome partitioning protein ParA</fullName>
    </submittedName>
</protein>
<dbReference type="Gene3D" id="3.40.50.300">
    <property type="entry name" value="P-loop containing nucleotide triphosphate hydrolases"/>
    <property type="match status" value="1"/>
</dbReference>
<evidence type="ECO:0000259" key="3">
    <source>
        <dbReference type="Pfam" id="PF01656"/>
    </source>
</evidence>
<dbReference type="RefSeq" id="WP_073538223.1">
    <property type="nucleotide sequence ID" value="NZ_CP018335.1"/>
</dbReference>
<dbReference type="GO" id="GO:0005524">
    <property type="term" value="F:ATP binding"/>
    <property type="evidence" value="ECO:0007669"/>
    <property type="project" value="UniProtKB-KW"/>
</dbReference>
<dbReference type="OrthoDB" id="9816297at2"/>
<organism evidence="4 5">
    <name type="scientific">Clostridium kluyveri</name>
    <dbReference type="NCBI Taxonomy" id="1534"/>
    <lineage>
        <taxon>Bacteria</taxon>
        <taxon>Bacillati</taxon>
        <taxon>Bacillota</taxon>
        <taxon>Clostridia</taxon>
        <taxon>Eubacteriales</taxon>
        <taxon>Clostridiaceae</taxon>
        <taxon>Clostridium</taxon>
    </lineage>
</organism>
<dbReference type="Pfam" id="PF01656">
    <property type="entry name" value="CbiA"/>
    <property type="match status" value="1"/>
</dbReference>
<dbReference type="GO" id="GO:0005829">
    <property type="term" value="C:cytosol"/>
    <property type="evidence" value="ECO:0007669"/>
    <property type="project" value="TreeGrafter"/>
</dbReference>
<feature type="domain" description="CobQ/CobB/MinD/ParA nucleotide binding" evidence="3">
    <location>
        <begin position="31"/>
        <end position="246"/>
    </location>
</feature>
<dbReference type="InterPro" id="IPR050625">
    <property type="entry name" value="ParA/MinD_ATPase"/>
</dbReference>
<dbReference type="Proteomes" id="UP000184604">
    <property type="component" value="Chromosome"/>
</dbReference>
<sequence length="291" mass="32464">MLDQAEQLRKLAQVDKQSKVDPVCNTKPRIIAVASGKGGVGKSNFVVNVSIALQKMHKKVLIFDGDMGMGNDDVLMGFLPKYNVYDIILGNKTIEEVIIRGPFGVKLLPGGTGILKIEGITKTQRENFIKKLSSLNDVEYIILDTGAGINRDVLAFISCCEEFITITTPEPTSLTDAYSLLKAVNHFKLKDRAKVIINRVIDIKEGEKTFNKFNSVVNKFLSIELEYLGYISDDKNLIQAVRNQIPLLINYPNSQASRDINFIANKLTGVKNFESKANVQNLFKKIFNIFS</sequence>
<evidence type="ECO:0000313" key="4">
    <source>
        <dbReference type="EMBL" id="APM38555.1"/>
    </source>
</evidence>
<dbReference type="InterPro" id="IPR002586">
    <property type="entry name" value="CobQ/CobB/MinD/ParA_Nub-bd_dom"/>
</dbReference>
<dbReference type="CDD" id="cd02038">
    <property type="entry name" value="FlhG-like"/>
    <property type="match status" value="1"/>
</dbReference>
<evidence type="ECO:0000256" key="2">
    <source>
        <dbReference type="ARBA" id="ARBA00022840"/>
    </source>
</evidence>
<dbReference type="PANTHER" id="PTHR43384:SF4">
    <property type="entry name" value="CELLULOSE BIOSYNTHESIS PROTEIN BCSQ-RELATED"/>
    <property type="match status" value="1"/>
</dbReference>